<evidence type="ECO:0000256" key="7">
    <source>
        <dbReference type="ARBA" id="ARBA00022825"/>
    </source>
</evidence>
<comment type="similarity">
    <text evidence="1 9 10">Belongs to the peptidase S8 family.</text>
</comment>
<keyword evidence="6 9" id="KW-0378">Hydrolase</keyword>
<dbReference type="InterPro" id="IPR013783">
    <property type="entry name" value="Ig-like_fold"/>
</dbReference>
<keyword evidence="7 9" id="KW-0720">Serine protease</keyword>
<dbReference type="PANTHER" id="PTHR43806">
    <property type="entry name" value="PEPTIDASE S8"/>
    <property type="match status" value="1"/>
</dbReference>
<dbReference type="PANTHER" id="PTHR43806:SF65">
    <property type="entry name" value="SERINE PROTEASE APRX"/>
    <property type="match status" value="1"/>
</dbReference>
<evidence type="ECO:0000256" key="6">
    <source>
        <dbReference type="ARBA" id="ARBA00022801"/>
    </source>
</evidence>
<evidence type="ECO:0000256" key="1">
    <source>
        <dbReference type="ARBA" id="ARBA00011073"/>
    </source>
</evidence>
<dbReference type="InterPro" id="IPR023828">
    <property type="entry name" value="Peptidase_S8_Ser-AS"/>
</dbReference>
<dbReference type="InterPro" id="IPR032879">
    <property type="entry name" value="FixG_C"/>
</dbReference>
<feature type="active site" description="Charge relay system" evidence="8 9">
    <location>
        <position position="131"/>
    </location>
</feature>
<dbReference type="InterPro" id="IPR000209">
    <property type="entry name" value="Peptidase_S8/S53_dom"/>
</dbReference>
<evidence type="ECO:0000256" key="5">
    <source>
        <dbReference type="ARBA" id="ARBA00022729"/>
    </source>
</evidence>
<feature type="signal peptide" evidence="11">
    <location>
        <begin position="1"/>
        <end position="25"/>
    </location>
</feature>
<evidence type="ECO:0000259" key="13">
    <source>
        <dbReference type="Pfam" id="PF02225"/>
    </source>
</evidence>
<dbReference type="RefSeq" id="WP_074599888.1">
    <property type="nucleotide sequence ID" value="NZ_FNHF01000003.1"/>
</dbReference>
<dbReference type="AlphaFoldDB" id="A0A1G9U0J1"/>
<gene>
    <name evidence="15" type="ORF">SAMN05216244_2803</name>
</gene>
<dbReference type="PRINTS" id="PR00723">
    <property type="entry name" value="SUBTILISIN"/>
</dbReference>
<evidence type="ECO:0000256" key="4">
    <source>
        <dbReference type="ARBA" id="ARBA00022670"/>
    </source>
</evidence>
<dbReference type="InterPro" id="IPR022398">
    <property type="entry name" value="Peptidase_S8_His-AS"/>
</dbReference>
<dbReference type="InterPro" id="IPR050131">
    <property type="entry name" value="Peptidase_S8_subtilisin-like"/>
</dbReference>
<dbReference type="PROSITE" id="PS00137">
    <property type="entry name" value="SUBTILASE_HIS"/>
    <property type="match status" value="1"/>
</dbReference>
<dbReference type="Gene3D" id="2.60.40.10">
    <property type="entry name" value="Immunoglobulins"/>
    <property type="match status" value="1"/>
</dbReference>
<proteinExistence type="inferred from homology"/>
<dbReference type="InterPro" id="IPR023827">
    <property type="entry name" value="Peptidase_S8_Asp-AS"/>
</dbReference>
<dbReference type="CDD" id="cd02133">
    <property type="entry name" value="PA_C5a_like"/>
    <property type="match status" value="1"/>
</dbReference>
<dbReference type="STRING" id="482461.SAMN05216244_2803"/>
<feature type="domain" description="FixG C-terminal immunoglobulin-like" evidence="14">
    <location>
        <begin position="546"/>
        <end position="622"/>
    </location>
</feature>
<dbReference type="PROSITE" id="PS00136">
    <property type="entry name" value="SUBTILASE_ASP"/>
    <property type="match status" value="1"/>
</dbReference>
<feature type="active site" description="Charge relay system" evidence="8 9">
    <location>
        <position position="171"/>
    </location>
</feature>
<dbReference type="Gene3D" id="3.40.50.200">
    <property type="entry name" value="Peptidase S8/S53 domain"/>
    <property type="match status" value="1"/>
</dbReference>
<dbReference type="InterPro" id="IPR003137">
    <property type="entry name" value="PA_domain"/>
</dbReference>
<evidence type="ECO:0000256" key="9">
    <source>
        <dbReference type="PROSITE-ProRule" id="PRU01240"/>
    </source>
</evidence>
<dbReference type="CDD" id="cd07474">
    <property type="entry name" value="Peptidases_S8_subtilisin_Vpr-like"/>
    <property type="match status" value="1"/>
</dbReference>
<name>A0A1G9U0J1_9BACI</name>
<dbReference type="InterPro" id="IPR015500">
    <property type="entry name" value="Peptidase_S8_subtilisin-rel"/>
</dbReference>
<feature type="chain" id="PRO_5010374037" evidence="11">
    <location>
        <begin position="26"/>
        <end position="730"/>
    </location>
</feature>
<evidence type="ECO:0000259" key="14">
    <source>
        <dbReference type="Pfam" id="PF11614"/>
    </source>
</evidence>
<dbReference type="SUPFAM" id="SSF52743">
    <property type="entry name" value="Subtilisin-like"/>
    <property type="match status" value="1"/>
</dbReference>
<dbReference type="PROSITE" id="PS00138">
    <property type="entry name" value="SUBTILASE_SER"/>
    <property type="match status" value="1"/>
</dbReference>
<dbReference type="GO" id="GO:0006508">
    <property type="term" value="P:proteolysis"/>
    <property type="evidence" value="ECO:0007669"/>
    <property type="project" value="UniProtKB-KW"/>
</dbReference>
<keyword evidence="2" id="KW-0134">Cell wall</keyword>
<evidence type="ECO:0000256" key="8">
    <source>
        <dbReference type="PIRSR" id="PIRSR615500-1"/>
    </source>
</evidence>
<dbReference type="GO" id="GO:0004252">
    <property type="term" value="F:serine-type endopeptidase activity"/>
    <property type="evidence" value="ECO:0007669"/>
    <property type="project" value="UniProtKB-UniRule"/>
</dbReference>
<dbReference type="Pfam" id="PF02225">
    <property type="entry name" value="PA"/>
    <property type="match status" value="1"/>
</dbReference>
<keyword evidence="5 11" id="KW-0732">Signal</keyword>
<protein>
    <submittedName>
        <fullName evidence="15">Minor extracellular serine protease Vpr</fullName>
    </submittedName>
</protein>
<accession>A0A1G9U0J1</accession>
<dbReference type="PROSITE" id="PS51892">
    <property type="entry name" value="SUBTILASE"/>
    <property type="match status" value="1"/>
</dbReference>
<feature type="active site" description="Charge relay system" evidence="8 9">
    <location>
        <position position="462"/>
    </location>
</feature>
<dbReference type="Pfam" id="PF11614">
    <property type="entry name" value="FixG_C"/>
    <property type="match status" value="1"/>
</dbReference>
<dbReference type="InterPro" id="IPR034213">
    <property type="entry name" value="S8_Vpr-like"/>
</dbReference>
<sequence length="730" mass="80175">MVKHIACALVLAILLSIIPSTKPSAETEESQSLIVEVDGDPHAYKEFIEKYHPFIEVLQVYDTLFTGLAVRGKAHQLEKIETEDFVRKSYPVQTYKATAENSVEFLKQGSFFQSEAGSKYTGRGVKVGVIDTGIDYTHPDLAASYQGGFDVVDLDDDPMETKVEQGMPTIHGSHVAGIIAARGNMSGVAPDAELYGYRALGPGGMGTSVQVIAALEKAVKDGMDIINMSLGSSVNGPDWPTSAAVNRAIDKGVSVVVANGNEGPENWTVGSPATSDKAISVGASTPPMTTPSLYDQLHDKKIDLNLFMGSVPWELEKKYPIVHRKLENGKIEDARGKMVLIERGTVPFADKARAAEKAGAEAVVIYNNEKGSFVGSIDDGKEPINIPVASISQADGQWLVKNAAAQETWLETNYQKEQDLMASFSSRGPVTVNWEIKPEIVAPGAAITSTVPGGYQELQGTSMAAPHVAGGLALVKQAHPDWSHDQLKGALLTTALPVNDEKGNRYEPIVQGMGRMQIDAAINTETILYNPLLSFGKIDERKQRGTYELVVENISDQPQEFRFDIPKQERGLRWELPKTVTVKAGEKKEIPVTLSVTSSLLENGIHQGWLTLQREKGKETYQLPYLFLVNEAEYPKAMGMEFALKPFTDDQYQYRMYLPEGAEELTIDLYNPSTLRFDRTVLELQDQQPGLIEGVLDKHEIGKQGQYLANIIVKTDKDHQYNYPTTLQIE</sequence>
<dbReference type="OrthoDB" id="9798386at2"/>
<evidence type="ECO:0000256" key="10">
    <source>
        <dbReference type="RuleBase" id="RU003355"/>
    </source>
</evidence>
<evidence type="ECO:0000313" key="16">
    <source>
        <dbReference type="Proteomes" id="UP000182347"/>
    </source>
</evidence>
<dbReference type="Pfam" id="PF00082">
    <property type="entry name" value="Peptidase_S8"/>
    <property type="match status" value="1"/>
</dbReference>
<keyword evidence="16" id="KW-1185">Reference proteome</keyword>
<feature type="domain" description="PA" evidence="13">
    <location>
        <begin position="332"/>
        <end position="399"/>
    </location>
</feature>
<evidence type="ECO:0000256" key="11">
    <source>
        <dbReference type="SAM" id="SignalP"/>
    </source>
</evidence>
<dbReference type="Proteomes" id="UP000182347">
    <property type="component" value="Unassembled WGS sequence"/>
</dbReference>
<dbReference type="InterPro" id="IPR046450">
    <property type="entry name" value="PA_dom_sf"/>
</dbReference>
<evidence type="ECO:0000313" key="15">
    <source>
        <dbReference type="EMBL" id="SDM53174.1"/>
    </source>
</evidence>
<evidence type="ECO:0000256" key="3">
    <source>
        <dbReference type="ARBA" id="ARBA00022525"/>
    </source>
</evidence>
<dbReference type="Gene3D" id="3.50.30.30">
    <property type="match status" value="1"/>
</dbReference>
<dbReference type="EMBL" id="FNHF01000003">
    <property type="protein sequence ID" value="SDM53174.1"/>
    <property type="molecule type" value="Genomic_DNA"/>
</dbReference>
<evidence type="ECO:0000259" key="12">
    <source>
        <dbReference type="Pfam" id="PF00082"/>
    </source>
</evidence>
<reference evidence="16" key="1">
    <citation type="submission" date="2016-10" db="EMBL/GenBank/DDBJ databases">
        <authorList>
            <person name="Varghese N."/>
            <person name="Submissions S."/>
        </authorList>
    </citation>
    <scope>NUCLEOTIDE SEQUENCE [LARGE SCALE GENOMIC DNA]</scope>
    <source>
        <strain evidence="16">CGMCC 1.6199</strain>
    </source>
</reference>
<keyword evidence="4 9" id="KW-0645">Protease</keyword>
<feature type="domain" description="Peptidase S8/S53" evidence="12">
    <location>
        <begin position="122"/>
        <end position="500"/>
    </location>
</feature>
<dbReference type="InterPro" id="IPR036852">
    <property type="entry name" value="Peptidase_S8/S53_dom_sf"/>
</dbReference>
<evidence type="ECO:0000256" key="2">
    <source>
        <dbReference type="ARBA" id="ARBA00022512"/>
    </source>
</evidence>
<keyword evidence="3" id="KW-0964">Secreted</keyword>
<dbReference type="SUPFAM" id="SSF52025">
    <property type="entry name" value="PA domain"/>
    <property type="match status" value="1"/>
</dbReference>
<organism evidence="15 16">
    <name type="scientific">Sediminibacillus halophilus</name>
    <dbReference type="NCBI Taxonomy" id="482461"/>
    <lineage>
        <taxon>Bacteria</taxon>
        <taxon>Bacillati</taxon>
        <taxon>Bacillota</taxon>
        <taxon>Bacilli</taxon>
        <taxon>Bacillales</taxon>
        <taxon>Bacillaceae</taxon>
        <taxon>Sediminibacillus</taxon>
    </lineage>
</organism>